<feature type="region of interest" description="Disordered" evidence="5">
    <location>
        <begin position="1"/>
        <end position="40"/>
    </location>
</feature>
<dbReference type="PANTHER" id="PTHR14226">
    <property type="entry name" value="NEUROPATHY TARGET ESTERASE/SWISS CHEESE D.MELANOGASTER"/>
    <property type="match status" value="1"/>
</dbReference>
<proteinExistence type="predicted"/>
<protein>
    <submittedName>
        <fullName evidence="7">Patatin-like phospholipase family protein</fullName>
    </submittedName>
</protein>
<feature type="domain" description="PNPLA" evidence="6">
    <location>
        <begin position="49"/>
        <end position="251"/>
    </location>
</feature>
<dbReference type="GO" id="GO:0016787">
    <property type="term" value="F:hydrolase activity"/>
    <property type="evidence" value="ECO:0007669"/>
    <property type="project" value="UniProtKB-UniRule"/>
</dbReference>
<evidence type="ECO:0000256" key="5">
    <source>
        <dbReference type="SAM" id="MobiDB-lite"/>
    </source>
</evidence>
<evidence type="ECO:0000259" key="6">
    <source>
        <dbReference type="PROSITE" id="PS51635"/>
    </source>
</evidence>
<dbReference type="PANTHER" id="PTHR14226:SF57">
    <property type="entry name" value="BLR7027 PROTEIN"/>
    <property type="match status" value="1"/>
</dbReference>
<sequence length="408" mass="43385">MPPRGNEDGDAGNFSARAVAMTPPRPSRGRRARGAAAEGKNPEKPMIVLALQGGGGLGAYHIGAYQALAEAGFEPDWIAGISIGAINGALIAGNPPGDRLARLEAFWRDITWPAWATMPAFPTAIADPASYAEALFLGQPNFFVPRPVNPFFAPSGAPSATSFYDTSPLRQTLLRLVDFSRLGAGAPRFTVGATDVATGDLAFFDSRALALGVEHVLASASLPPAFPATRIDAASYWDGGTVANTPLDAVLDTLPVNPMLVFVLDLWRGRGRVPQDMREVLWRIKEIRYASRTRVQISAIATRLNHRRAMDLLRGAAGPGPTLPTGQLAAGRVDIVHLIYAASAAGIPENDAEFSPLQIAKRRQAGYADMQAALAAAPWRAAPWPTHVAARIHRFEAGAVETLPDPLL</sequence>
<keyword evidence="1 4" id="KW-0378">Hydrolase</keyword>
<comment type="caution">
    <text evidence="7">The sequence shown here is derived from an EMBL/GenBank/DDBJ whole genome shotgun (WGS) entry which is preliminary data.</text>
</comment>
<dbReference type="GO" id="GO:0016042">
    <property type="term" value="P:lipid catabolic process"/>
    <property type="evidence" value="ECO:0007669"/>
    <property type="project" value="UniProtKB-UniRule"/>
</dbReference>
<dbReference type="SUPFAM" id="SSF52151">
    <property type="entry name" value="FabD/lysophospholipase-like"/>
    <property type="match status" value="1"/>
</dbReference>
<dbReference type="InterPro" id="IPR021095">
    <property type="entry name" value="DUF3734"/>
</dbReference>
<feature type="active site" description="Proton acceptor" evidence="4">
    <location>
        <position position="238"/>
    </location>
</feature>
<dbReference type="Pfam" id="PF01734">
    <property type="entry name" value="Patatin"/>
    <property type="match status" value="1"/>
</dbReference>
<dbReference type="InterPro" id="IPR002641">
    <property type="entry name" value="PNPLA_dom"/>
</dbReference>
<feature type="active site" description="Nucleophile" evidence="4">
    <location>
        <position position="82"/>
    </location>
</feature>
<evidence type="ECO:0000256" key="1">
    <source>
        <dbReference type="ARBA" id="ARBA00022801"/>
    </source>
</evidence>
<keyword evidence="2 4" id="KW-0442">Lipid degradation</keyword>
<dbReference type="EMBL" id="DTQM01000101">
    <property type="protein sequence ID" value="HGC42642.1"/>
    <property type="molecule type" value="Genomic_DNA"/>
</dbReference>
<accession>A0A8J4M5V9</accession>
<evidence type="ECO:0000256" key="2">
    <source>
        <dbReference type="ARBA" id="ARBA00022963"/>
    </source>
</evidence>
<name>A0A8J4M5V9_9PROT</name>
<feature type="short sequence motif" description="GXSXG" evidence="4">
    <location>
        <begin position="80"/>
        <end position="84"/>
    </location>
</feature>
<evidence type="ECO:0000256" key="4">
    <source>
        <dbReference type="PROSITE-ProRule" id="PRU01161"/>
    </source>
</evidence>
<gene>
    <name evidence="7" type="ORF">ENY07_05400</name>
</gene>
<organism evidence="7">
    <name type="scientific">Acidicaldus sp</name>
    <dbReference type="NCBI Taxonomy" id="1872105"/>
    <lineage>
        <taxon>Bacteria</taxon>
        <taxon>Pseudomonadati</taxon>
        <taxon>Pseudomonadota</taxon>
        <taxon>Alphaproteobacteria</taxon>
        <taxon>Acetobacterales</taxon>
        <taxon>Acetobacteraceae</taxon>
        <taxon>Acidicaldus</taxon>
    </lineage>
</organism>
<dbReference type="InterPro" id="IPR050301">
    <property type="entry name" value="NTE"/>
</dbReference>
<evidence type="ECO:0000313" key="7">
    <source>
        <dbReference type="EMBL" id="HGC42642.1"/>
    </source>
</evidence>
<dbReference type="AlphaFoldDB" id="A0A8J4M5V9"/>
<feature type="short sequence motif" description="DGA/G" evidence="4">
    <location>
        <begin position="238"/>
        <end position="240"/>
    </location>
</feature>
<dbReference type="CDD" id="cd07209">
    <property type="entry name" value="Pat_hypo_Ecoli_Z1214_like"/>
    <property type="match status" value="1"/>
</dbReference>
<keyword evidence="3 4" id="KW-0443">Lipid metabolism</keyword>
<dbReference type="Gene3D" id="3.40.1090.10">
    <property type="entry name" value="Cytosolic phospholipase A2 catalytic domain"/>
    <property type="match status" value="2"/>
</dbReference>
<feature type="short sequence motif" description="GXGXXG" evidence="4">
    <location>
        <begin position="53"/>
        <end position="58"/>
    </location>
</feature>
<evidence type="ECO:0000256" key="3">
    <source>
        <dbReference type="ARBA" id="ARBA00023098"/>
    </source>
</evidence>
<reference evidence="7" key="1">
    <citation type="journal article" date="2020" name="mSystems">
        <title>Genome- and Community-Level Interaction Insights into Carbon Utilization and Element Cycling Functions of Hydrothermarchaeota in Hydrothermal Sediment.</title>
        <authorList>
            <person name="Zhou Z."/>
            <person name="Liu Y."/>
            <person name="Xu W."/>
            <person name="Pan J."/>
            <person name="Luo Z.H."/>
            <person name="Li M."/>
        </authorList>
    </citation>
    <scope>NUCLEOTIDE SEQUENCE</scope>
    <source>
        <strain evidence="7">SpSt-997</strain>
    </source>
</reference>
<dbReference type="InterPro" id="IPR016035">
    <property type="entry name" value="Acyl_Trfase/lysoPLipase"/>
</dbReference>
<dbReference type="PROSITE" id="PS51635">
    <property type="entry name" value="PNPLA"/>
    <property type="match status" value="1"/>
</dbReference>
<dbReference type="Pfam" id="PF12536">
    <property type="entry name" value="DUF3734"/>
    <property type="match status" value="1"/>
</dbReference>